<keyword evidence="1" id="KW-0472">Membrane</keyword>
<reference evidence="2 5" key="2">
    <citation type="submission" date="2017-03" db="EMBL/GenBank/DDBJ databases">
        <title>Genome analysis of strain PAMC 26577.</title>
        <authorList>
            <person name="Oh H.-M."/>
            <person name="Yang J.-A."/>
        </authorList>
    </citation>
    <scope>NUCLEOTIDE SEQUENCE [LARGE SCALE GENOMIC DNA]</scope>
    <source>
        <strain evidence="2 5">PAMC 26577</strain>
    </source>
</reference>
<dbReference type="EMBL" id="NBTY01000051">
    <property type="protein sequence ID" value="OTP77842.1"/>
    <property type="molecule type" value="Genomic_DNA"/>
</dbReference>
<feature type="transmembrane region" description="Helical" evidence="1">
    <location>
        <begin position="6"/>
        <end position="23"/>
    </location>
</feature>
<organism evidence="2 5">
    <name type="scientific">Caballeronia sordidicola</name>
    <name type="common">Burkholderia sordidicola</name>
    <dbReference type="NCBI Taxonomy" id="196367"/>
    <lineage>
        <taxon>Bacteria</taxon>
        <taxon>Pseudomonadati</taxon>
        <taxon>Pseudomonadota</taxon>
        <taxon>Betaproteobacteria</taxon>
        <taxon>Burkholderiales</taxon>
        <taxon>Burkholderiaceae</taxon>
        <taxon>Caballeronia</taxon>
    </lineage>
</organism>
<evidence type="ECO:0000313" key="3">
    <source>
        <dbReference type="EMBL" id="OTP77842.1"/>
    </source>
</evidence>
<accession>A0A242M397</accession>
<reference evidence="3 4" key="1">
    <citation type="submission" date="2017-03" db="EMBL/GenBank/DDBJ databases">
        <title>Genome analysis of strain PAMC 26510.</title>
        <authorList>
            <person name="Oh H.-M."/>
            <person name="Yang J.-A."/>
        </authorList>
    </citation>
    <scope>NUCLEOTIDE SEQUENCE [LARGE SCALE GENOMIC DNA]</scope>
    <source>
        <strain evidence="3 4">PAMC 26510</strain>
    </source>
</reference>
<dbReference type="AlphaFoldDB" id="A0A242M397"/>
<dbReference type="Proteomes" id="UP000194546">
    <property type="component" value="Unassembled WGS sequence"/>
</dbReference>
<keyword evidence="1" id="KW-0812">Transmembrane</keyword>
<evidence type="ECO:0000313" key="2">
    <source>
        <dbReference type="EMBL" id="OTP65415.1"/>
    </source>
</evidence>
<proteinExistence type="predicted"/>
<sequence>MSTYVLLACGFGIGLSIAIWGIFDARKHSRRESADDKR</sequence>
<evidence type="ECO:0000313" key="5">
    <source>
        <dbReference type="Proteomes" id="UP000195221"/>
    </source>
</evidence>
<evidence type="ECO:0000256" key="1">
    <source>
        <dbReference type="SAM" id="Phobius"/>
    </source>
</evidence>
<protein>
    <submittedName>
        <fullName evidence="2">Uncharacterized protein</fullName>
    </submittedName>
</protein>
<dbReference type="Proteomes" id="UP000195221">
    <property type="component" value="Unassembled WGS sequence"/>
</dbReference>
<gene>
    <name evidence="3" type="ORF">PAMC26510_08125</name>
    <name evidence="2" type="ORF">PAMC26577_39960</name>
</gene>
<dbReference type="EMBL" id="NBTZ01000181">
    <property type="protein sequence ID" value="OTP65415.1"/>
    <property type="molecule type" value="Genomic_DNA"/>
</dbReference>
<evidence type="ECO:0000313" key="4">
    <source>
        <dbReference type="Proteomes" id="UP000194546"/>
    </source>
</evidence>
<name>A0A242M397_CABSO</name>
<comment type="caution">
    <text evidence="2">The sequence shown here is derived from an EMBL/GenBank/DDBJ whole genome shotgun (WGS) entry which is preliminary data.</text>
</comment>
<keyword evidence="1" id="KW-1133">Transmembrane helix</keyword>